<dbReference type="EnsemblMetazoa" id="LLOJ006626-RA">
    <property type="protein sequence ID" value="LLOJ006626-PA"/>
    <property type="gene ID" value="LLOJ006626"/>
</dbReference>
<dbReference type="VEuPathDB" id="VectorBase:LLOJ006626"/>
<keyword evidence="3" id="KW-1185">Reference proteome</keyword>
<dbReference type="Proteomes" id="UP000092461">
    <property type="component" value="Unassembled WGS sequence"/>
</dbReference>
<protein>
    <submittedName>
        <fullName evidence="2">Uncharacterized protein</fullName>
    </submittedName>
</protein>
<feature type="region of interest" description="Disordered" evidence="1">
    <location>
        <begin position="1"/>
        <end position="22"/>
    </location>
</feature>
<accession>A0A1B0GJK1</accession>
<organism evidence="2 3">
    <name type="scientific">Lutzomyia longipalpis</name>
    <name type="common">Sand fly</name>
    <dbReference type="NCBI Taxonomy" id="7200"/>
    <lineage>
        <taxon>Eukaryota</taxon>
        <taxon>Metazoa</taxon>
        <taxon>Ecdysozoa</taxon>
        <taxon>Arthropoda</taxon>
        <taxon>Hexapoda</taxon>
        <taxon>Insecta</taxon>
        <taxon>Pterygota</taxon>
        <taxon>Neoptera</taxon>
        <taxon>Endopterygota</taxon>
        <taxon>Diptera</taxon>
        <taxon>Nematocera</taxon>
        <taxon>Psychodoidea</taxon>
        <taxon>Psychodidae</taxon>
        <taxon>Lutzomyia</taxon>
        <taxon>Lutzomyia</taxon>
    </lineage>
</organism>
<sequence>MSDLGVVDEGAVEAGAAAESPGREIVVSPEEALSVREESKVEANEGAGSAQLGGSCEEFCHCCESSMGVLYVQSTFDDMHLYAVSFLNFSRSSFFLRMRMY</sequence>
<reference evidence="2" key="1">
    <citation type="submission" date="2020-05" db="UniProtKB">
        <authorList>
            <consortium name="EnsemblMetazoa"/>
        </authorList>
    </citation>
    <scope>IDENTIFICATION</scope>
    <source>
        <strain evidence="2">Jacobina</strain>
    </source>
</reference>
<dbReference type="VEuPathDB" id="VectorBase:LLONM1_006559"/>
<evidence type="ECO:0000313" key="2">
    <source>
        <dbReference type="EnsemblMetazoa" id="LLOJ006626-PA"/>
    </source>
</evidence>
<evidence type="ECO:0000313" key="3">
    <source>
        <dbReference type="Proteomes" id="UP000092461"/>
    </source>
</evidence>
<dbReference type="EMBL" id="AJWK01021882">
    <property type="status" value="NOT_ANNOTATED_CDS"/>
    <property type="molecule type" value="Genomic_DNA"/>
</dbReference>
<feature type="compositionally biased region" description="Low complexity" evidence="1">
    <location>
        <begin position="1"/>
        <end position="19"/>
    </location>
</feature>
<name>A0A1B0GJK1_LUTLO</name>
<evidence type="ECO:0000256" key="1">
    <source>
        <dbReference type="SAM" id="MobiDB-lite"/>
    </source>
</evidence>
<proteinExistence type="predicted"/>
<dbReference type="EMBL" id="AJWK01021881">
    <property type="status" value="NOT_ANNOTATED_CDS"/>
    <property type="molecule type" value="Genomic_DNA"/>
</dbReference>
<dbReference type="AlphaFoldDB" id="A0A1B0GJK1"/>